<dbReference type="EMBL" id="JAPWIE010000001">
    <property type="protein sequence ID" value="MCZ4548484.1"/>
    <property type="molecule type" value="Genomic_DNA"/>
</dbReference>
<dbReference type="InterPro" id="IPR003399">
    <property type="entry name" value="Mce/MlaD"/>
</dbReference>
<dbReference type="InterPro" id="IPR024516">
    <property type="entry name" value="Mce_C"/>
</dbReference>
<feature type="transmembrane region" description="Helical" evidence="1">
    <location>
        <begin position="7"/>
        <end position="29"/>
    </location>
</feature>
<reference evidence="4" key="1">
    <citation type="submission" date="2022-12" db="EMBL/GenBank/DDBJ databases">
        <authorList>
            <person name="Krivoruchko A.V."/>
            <person name="Elkin A."/>
        </authorList>
    </citation>
    <scope>NUCLEOTIDE SEQUENCE</scope>
    <source>
        <strain evidence="4">IEGM 1388</strain>
    </source>
</reference>
<name>A0ABT4MNS1_GORRU</name>
<evidence type="ECO:0000259" key="3">
    <source>
        <dbReference type="Pfam" id="PF11887"/>
    </source>
</evidence>
<keyword evidence="1" id="KW-1133">Transmembrane helix</keyword>
<proteinExistence type="predicted"/>
<sequence length="336" mass="35538">MISRNGVVLIAVKLVAVGAVTVFLFILVINAMRNPVDAETRGYSADFTDASGLRENGDVRMNGLRIGKVSDVELEQSPEGAVAKVEFSLENDLQLTDSSTLSIKYQNLTGVRYIDVDLGEASGPRVSHLSTRSTNPSYDITELFNGLQPVLSTMNTNEINAFTENAISLLQGDGGGLGPMLDSTQKLAEFAQDRQQVISTLITNMSRISDVMGGRSEAVVGFLEAVNIPMSNAMTVLDEFPKTAATGPALVEPVERLLVALGISEDLDVNVFLKNAFHSLEEAAGSIRLLPGALAGLKLPATTSRTPTTCSNGVAALPTDVGVLLAGNEVVLCNAK</sequence>
<keyword evidence="1" id="KW-0472">Membrane</keyword>
<protein>
    <submittedName>
        <fullName evidence="4">MlaD family protein</fullName>
    </submittedName>
</protein>
<dbReference type="InterPro" id="IPR052336">
    <property type="entry name" value="MlaD_Phospholipid_Transporter"/>
</dbReference>
<accession>A0ABT4MNS1</accession>
<dbReference type="PANTHER" id="PTHR33371">
    <property type="entry name" value="INTERMEMBRANE PHOSPHOLIPID TRANSPORT SYSTEM BINDING PROTEIN MLAD-RELATED"/>
    <property type="match status" value="1"/>
</dbReference>
<evidence type="ECO:0000256" key="1">
    <source>
        <dbReference type="SAM" id="Phobius"/>
    </source>
</evidence>
<gene>
    <name evidence="4" type="ORF">O4213_00720</name>
</gene>
<dbReference type="Pfam" id="PF02470">
    <property type="entry name" value="MlaD"/>
    <property type="match status" value="1"/>
</dbReference>
<comment type="caution">
    <text evidence="4">The sequence shown here is derived from an EMBL/GenBank/DDBJ whole genome shotgun (WGS) entry which is preliminary data.</text>
</comment>
<evidence type="ECO:0000313" key="4">
    <source>
        <dbReference type="EMBL" id="MCZ4548484.1"/>
    </source>
</evidence>
<dbReference type="Proteomes" id="UP001067235">
    <property type="component" value="Unassembled WGS sequence"/>
</dbReference>
<feature type="domain" description="Mammalian cell entry C-terminal" evidence="3">
    <location>
        <begin position="130"/>
        <end position="226"/>
    </location>
</feature>
<feature type="domain" description="Mce/MlaD" evidence="2">
    <location>
        <begin position="42"/>
        <end position="117"/>
    </location>
</feature>
<dbReference type="RefSeq" id="WP_301568931.1">
    <property type="nucleotide sequence ID" value="NZ_JAPWIE010000001.1"/>
</dbReference>
<dbReference type="Pfam" id="PF11887">
    <property type="entry name" value="Mce4_CUP1"/>
    <property type="match status" value="1"/>
</dbReference>
<dbReference type="PANTHER" id="PTHR33371:SF17">
    <property type="entry name" value="MCE-FAMILY PROTEIN MCE1B"/>
    <property type="match status" value="1"/>
</dbReference>
<evidence type="ECO:0000313" key="5">
    <source>
        <dbReference type="Proteomes" id="UP001067235"/>
    </source>
</evidence>
<keyword evidence="5" id="KW-1185">Reference proteome</keyword>
<keyword evidence="1" id="KW-0812">Transmembrane</keyword>
<organism evidence="4 5">
    <name type="scientific">Gordonia rubripertincta</name>
    <name type="common">Rhodococcus corallinus</name>
    <dbReference type="NCBI Taxonomy" id="36822"/>
    <lineage>
        <taxon>Bacteria</taxon>
        <taxon>Bacillati</taxon>
        <taxon>Actinomycetota</taxon>
        <taxon>Actinomycetes</taxon>
        <taxon>Mycobacteriales</taxon>
        <taxon>Gordoniaceae</taxon>
        <taxon>Gordonia</taxon>
    </lineage>
</organism>
<evidence type="ECO:0000259" key="2">
    <source>
        <dbReference type="Pfam" id="PF02470"/>
    </source>
</evidence>